<protein>
    <submittedName>
        <fullName evidence="2">Uncharacterized protein</fullName>
    </submittedName>
</protein>
<keyword evidence="1" id="KW-0175">Coiled coil</keyword>
<proteinExistence type="predicted"/>
<organism evidence="2">
    <name type="scientific">bioreactor metagenome</name>
    <dbReference type="NCBI Taxonomy" id="1076179"/>
    <lineage>
        <taxon>unclassified sequences</taxon>
        <taxon>metagenomes</taxon>
        <taxon>ecological metagenomes</taxon>
    </lineage>
</organism>
<dbReference type="AlphaFoldDB" id="A0A645J2V2"/>
<name>A0A645J2V2_9ZZZZ</name>
<accession>A0A645J2V2</accession>
<feature type="coiled-coil region" evidence="1">
    <location>
        <begin position="19"/>
        <end position="46"/>
    </location>
</feature>
<dbReference type="EMBL" id="VSSQ01129725">
    <property type="protein sequence ID" value="MPN57766.1"/>
    <property type="molecule type" value="Genomic_DNA"/>
</dbReference>
<sequence>MEIGNKPLSSVIYSKSAAKKADITDIEALKRQADRATENLRNLVQKLLVEQGNKAHKKALLYNEAVAQANEALSENGDFGVEAVSDRIVDFAIAIAGDDKSKLEELKAAIDRGFNEAGKAFGGKLPDICNQTYERIMEKLDTWSQE</sequence>
<evidence type="ECO:0000313" key="2">
    <source>
        <dbReference type="EMBL" id="MPN57766.1"/>
    </source>
</evidence>
<reference evidence="2" key="1">
    <citation type="submission" date="2019-08" db="EMBL/GenBank/DDBJ databases">
        <authorList>
            <person name="Kucharzyk K."/>
            <person name="Murdoch R.W."/>
            <person name="Higgins S."/>
            <person name="Loffler F."/>
        </authorList>
    </citation>
    <scope>NUCLEOTIDE SEQUENCE</scope>
</reference>
<gene>
    <name evidence="2" type="ORF">SDC9_205460</name>
</gene>
<evidence type="ECO:0000256" key="1">
    <source>
        <dbReference type="SAM" id="Coils"/>
    </source>
</evidence>
<comment type="caution">
    <text evidence="2">The sequence shown here is derived from an EMBL/GenBank/DDBJ whole genome shotgun (WGS) entry which is preliminary data.</text>
</comment>